<gene>
    <name evidence="1" type="ORF">FCALED_LOCUS15438</name>
</gene>
<dbReference type="AlphaFoldDB" id="A0A9N9NHF1"/>
<reference evidence="1" key="1">
    <citation type="submission" date="2021-06" db="EMBL/GenBank/DDBJ databases">
        <authorList>
            <person name="Kallberg Y."/>
            <person name="Tangrot J."/>
            <person name="Rosling A."/>
        </authorList>
    </citation>
    <scope>NUCLEOTIDE SEQUENCE</scope>
    <source>
        <strain evidence="1">UK204</strain>
    </source>
</reference>
<feature type="non-terminal residue" evidence="1">
    <location>
        <position position="1"/>
    </location>
</feature>
<dbReference type="EMBL" id="CAJVPQ010014042">
    <property type="protein sequence ID" value="CAG8738058.1"/>
    <property type="molecule type" value="Genomic_DNA"/>
</dbReference>
<comment type="caution">
    <text evidence="1">The sequence shown here is derived from an EMBL/GenBank/DDBJ whole genome shotgun (WGS) entry which is preliminary data.</text>
</comment>
<organism evidence="1 2">
    <name type="scientific">Funneliformis caledonium</name>
    <dbReference type="NCBI Taxonomy" id="1117310"/>
    <lineage>
        <taxon>Eukaryota</taxon>
        <taxon>Fungi</taxon>
        <taxon>Fungi incertae sedis</taxon>
        <taxon>Mucoromycota</taxon>
        <taxon>Glomeromycotina</taxon>
        <taxon>Glomeromycetes</taxon>
        <taxon>Glomerales</taxon>
        <taxon>Glomeraceae</taxon>
        <taxon>Funneliformis</taxon>
    </lineage>
</organism>
<name>A0A9N9NHF1_9GLOM</name>
<proteinExistence type="predicted"/>
<protein>
    <submittedName>
        <fullName evidence="1">15036_t:CDS:1</fullName>
    </submittedName>
</protein>
<sequence>WRDNNEDYGSKDNETLNNNIAVIIRQISNSFKRIAKEIRDA</sequence>
<dbReference type="Proteomes" id="UP000789570">
    <property type="component" value="Unassembled WGS sequence"/>
</dbReference>
<evidence type="ECO:0000313" key="1">
    <source>
        <dbReference type="EMBL" id="CAG8738058.1"/>
    </source>
</evidence>
<accession>A0A9N9NHF1</accession>
<evidence type="ECO:0000313" key="2">
    <source>
        <dbReference type="Proteomes" id="UP000789570"/>
    </source>
</evidence>
<keyword evidence="2" id="KW-1185">Reference proteome</keyword>